<dbReference type="GO" id="GO:0046872">
    <property type="term" value="F:metal ion binding"/>
    <property type="evidence" value="ECO:0007669"/>
    <property type="project" value="InterPro"/>
</dbReference>
<dbReference type="GO" id="GO:0005524">
    <property type="term" value="F:ATP binding"/>
    <property type="evidence" value="ECO:0007669"/>
    <property type="project" value="UniProtKB-UniRule"/>
</dbReference>
<dbReference type="GO" id="GO:0016874">
    <property type="term" value="F:ligase activity"/>
    <property type="evidence" value="ECO:0007669"/>
    <property type="project" value="UniProtKB-KW"/>
</dbReference>
<dbReference type="STRING" id="1424294.Gferi_13925"/>
<evidence type="ECO:0000256" key="2">
    <source>
        <dbReference type="ARBA" id="ARBA00022741"/>
    </source>
</evidence>
<dbReference type="PANTHER" id="PTHR43585">
    <property type="entry name" value="FUMIPYRROLE BIOSYNTHESIS PROTEIN C"/>
    <property type="match status" value="1"/>
</dbReference>
<evidence type="ECO:0000259" key="5">
    <source>
        <dbReference type="PROSITE" id="PS50975"/>
    </source>
</evidence>
<name>A0A1D8GI27_9FIRM</name>
<proteinExistence type="predicted"/>
<dbReference type="AlphaFoldDB" id="A0A1D8GI27"/>
<keyword evidence="1" id="KW-0436">Ligase</keyword>
<evidence type="ECO:0000256" key="3">
    <source>
        <dbReference type="ARBA" id="ARBA00022840"/>
    </source>
</evidence>
<feature type="domain" description="ATP-grasp" evidence="5">
    <location>
        <begin position="116"/>
        <end position="306"/>
    </location>
</feature>
<keyword evidence="7" id="KW-1185">Reference proteome</keyword>
<dbReference type="InterPro" id="IPR052032">
    <property type="entry name" value="ATP-dep_AA_Ligase"/>
</dbReference>
<evidence type="ECO:0000313" key="7">
    <source>
        <dbReference type="Proteomes" id="UP000095743"/>
    </source>
</evidence>
<keyword evidence="3 4" id="KW-0067">ATP-binding</keyword>
<dbReference type="PANTHER" id="PTHR43585:SF2">
    <property type="entry name" value="ATP-GRASP ENZYME FSQD"/>
    <property type="match status" value="1"/>
</dbReference>
<dbReference type="InterPro" id="IPR011761">
    <property type="entry name" value="ATP-grasp"/>
</dbReference>
<protein>
    <recommendedName>
        <fullName evidence="5">ATP-grasp domain-containing protein</fullName>
    </recommendedName>
</protein>
<evidence type="ECO:0000313" key="6">
    <source>
        <dbReference type="EMBL" id="AOT70573.1"/>
    </source>
</evidence>
<reference evidence="6 7" key="1">
    <citation type="submission" date="2016-09" db="EMBL/GenBank/DDBJ databases">
        <title>Genomic analysis reveals versatility of anaerobic energy metabolism of Geosporobacter ferrireducens IRF9 of phylum Firmicutes.</title>
        <authorList>
            <person name="Kim S.-J."/>
        </authorList>
    </citation>
    <scope>NUCLEOTIDE SEQUENCE [LARGE SCALE GENOMIC DNA]</scope>
    <source>
        <strain evidence="6 7">IRF9</strain>
    </source>
</reference>
<dbReference type="InterPro" id="IPR003806">
    <property type="entry name" value="ATP-grasp_PylC-type"/>
</dbReference>
<evidence type="ECO:0000256" key="1">
    <source>
        <dbReference type="ARBA" id="ARBA00022598"/>
    </source>
</evidence>
<dbReference type="Proteomes" id="UP000095743">
    <property type="component" value="Chromosome"/>
</dbReference>
<dbReference type="Pfam" id="PF02655">
    <property type="entry name" value="ATP-grasp_3"/>
    <property type="match status" value="1"/>
</dbReference>
<dbReference type="Gene3D" id="3.30.470.20">
    <property type="entry name" value="ATP-grasp fold, B domain"/>
    <property type="match status" value="1"/>
</dbReference>
<dbReference type="PROSITE" id="PS50975">
    <property type="entry name" value="ATP_GRASP"/>
    <property type="match status" value="1"/>
</dbReference>
<evidence type="ECO:0000256" key="4">
    <source>
        <dbReference type="PROSITE-ProRule" id="PRU00409"/>
    </source>
</evidence>
<organism evidence="6 7">
    <name type="scientific">Geosporobacter ferrireducens</name>
    <dbReference type="NCBI Taxonomy" id="1424294"/>
    <lineage>
        <taxon>Bacteria</taxon>
        <taxon>Bacillati</taxon>
        <taxon>Bacillota</taxon>
        <taxon>Clostridia</taxon>
        <taxon>Peptostreptococcales</taxon>
        <taxon>Thermotaleaceae</taxon>
        <taxon>Geosporobacter</taxon>
    </lineage>
</organism>
<dbReference type="KEGG" id="gfe:Gferi_13925"/>
<dbReference type="Gene3D" id="3.40.50.20">
    <property type="match status" value="1"/>
</dbReference>
<gene>
    <name evidence="6" type="ORF">Gferi_13925</name>
</gene>
<dbReference type="OrthoDB" id="9803907at2"/>
<dbReference type="SUPFAM" id="SSF56059">
    <property type="entry name" value="Glutathione synthetase ATP-binding domain-like"/>
    <property type="match status" value="1"/>
</dbReference>
<keyword evidence="2 4" id="KW-0547">Nucleotide-binding</keyword>
<dbReference type="EMBL" id="CP017269">
    <property type="protein sequence ID" value="AOT70573.1"/>
    <property type="molecule type" value="Genomic_DNA"/>
</dbReference>
<sequence>MKKNILILNRIDFSNYYDNDKPVIDYSKYNVFILTKKIHAKSIPVNDYVELISLDLNNDERVIEIAKELHNKYKLDKVLALSERNLLTAGLIREYCNISGMTYNDIYPFRDKCTMKSILKKANIKVPDYVEIKQVEDIVDFISKYNKVIIKPRQGMGSENTFVIESMEDLQTILPIISEDIMSYEIEEFIEGELYHCDTVVQDGKVMFCSFMKYINSIMDYESNRFGGGFMLDDDLLDKNIRSFNKDVIKALGFRNGVSHLELFIDKFGTITFCEIAARPGGATIIPAYEQAYTINLHKAAICLELGQQLSKVKNTGYLSGYIILLPKKGVIKKVSDTREFDKPWIPFKKINVKVGQVLSNAKYSSDSIAEFVVIGKSSREVLNRLMWVEEQFMLECES</sequence>
<dbReference type="RefSeq" id="WP_069977458.1">
    <property type="nucleotide sequence ID" value="NZ_CP017269.1"/>
</dbReference>
<accession>A0A1D8GI27</accession>